<evidence type="ECO:0000259" key="3">
    <source>
        <dbReference type="Pfam" id="PF13847"/>
    </source>
</evidence>
<dbReference type="STRING" id="1220589.CD32_07010"/>
<feature type="binding site" evidence="1">
    <location>
        <position position="21"/>
    </location>
    <ligand>
        <name>Zn(2+)</name>
        <dbReference type="ChEBI" id="CHEBI:29105"/>
    </ligand>
</feature>
<organism evidence="5 6">
    <name type="scientific">Lysinibacillus odysseyi 34hs-1 = NBRC 100172</name>
    <dbReference type="NCBI Taxonomy" id="1220589"/>
    <lineage>
        <taxon>Bacteria</taxon>
        <taxon>Bacillati</taxon>
        <taxon>Bacillota</taxon>
        <taxon>Bacilli</taxon>
        <taxon>Bacillales</taxon>
        <taxon>Bacillaceae</taxon>
        <taxon>Lysinibacillus</taxon>
    </lineage>
</organism>
<protein>
    <submittedName>
        <fullName evidence="5">SAM-dependent methyltransferase</fullName>
    </submittedName>
</protein>
<feature type="domain" description="Methyltransferase" evidence="3">
    <location>
        <begin position="93"/>
        <end position="206"/>
    </location>
</feature>
<dbReference type="InterPro" id="IPR016718">
    <property type="entry name" value="rRNA_m1G-MeTrfase_A_prd"/>
</dbReference>
<keyword evidence="5" id="KW-0489">Methyltransferase</keyword>
<sequence length="275" mass="30923">MLSKRAVCIQNMQYNQSIFICPICARQVQVEDSGAIVCTNNHSFDIAKQGYINFMTRPVQSMYAKELFEARHEIISSGLYDALQTRLAELAVGVHLLDTGCGEGSHLARITAKRPGAISVGIDIAKEGILAAAKFYPGLMWCVGDLAKSPYKKESFDTIFNILSPANYEEFKRVLKPGGKVIKVVPHEGYLKELRQQAFAHSEKESYSNEETVVRFKESFKQVKAERLTYTLPLTQALVPKLLEMTPMGWHIERKNEIMLNEITVDVLLLSGMME</sequence>
<feature type="binding site" evidence="1">
    <location>
        <position position="24"/>
    </location>
    <ligand>
        <name>Zn(2+)</name>
        <dbReference type="ChEBI" id="CHEBI:29105"/>
    </ligand>
</feature>
<dbReference type="InterPro" id="IPR029063">
    <property type="entry name" value="SAM-dependent_MTases_sf"/>
</dbReference>
<keyword evidence="1" id="KW-0862">Zinc</keyword>
<dbReference type="Proteomes" id="UP000030437">
    <property type="component" value="Unassembled WGS sequence"/>
</dbReference>
<dbReference type="GO" id="GO:0046872">
    <property type="term" value="F:metal ion binding"/>
    <property type="evidence" value="ECO:0007669"/>
    <property type="project" value="UniProtKB-KW"/>
</dbReference>
<evidence type="ECO:0000313" key="5">
    <source>
        <dbReference type="EMBL" id="KGR86142.1"/>
    </source>
</evidence>
<proteinExistence type="predicted"/>
<feature type="binding site" evidence="1">
    <location>
        <position position="38"/>
    </location>
    <ligand>
        <name>Zn(2+)</name>
        <dbReference type="ChEBI" id="CHEBI:29105"/>
    </ligand>
</feature>
<evidence type="ECO:0000313" key="6">
    <source>
        <dbReference type="Proteomes" id="UP000030437"/>
    </source>
</evidence>
<keyword evidence="1" id="KW-0479">Metal-binding</keyword>
<dbReference type="AlphaFoldDB" id="A0A0A3JGI5"/>
<dbReference type="OrthoDB" id="5522265at2"/>
<dbReference type="PIRSF" id="PIRSF018249">
    <property type="entry name" value="MyrA_prd"/>
    <property type="match status" value="1"/>
</dbReference>
<dbReference type="Gene3D" id="3.40.50.150">
    <property type="entry name" value="Vaccinia Virus protein VP39"/>
    <property type="match status" value="1"/>
</dbReference>
<keyword evidence="5" id="KW-0808">Transferase</keyword>
<feature type="binding site" evidence="2">
    <location>
        <begin position="103"/>
        <end position="104"/>
    </location>
    <ligand>
        <name>S-adenosyl-L-methionine</name>
        <dbReference type="ChEBI" id="CHEBI:59789"/>
    </ligand>
</feature>
<name>A0A0A3JGI5_9BACI</name>
<dbReference type="GO" id="GO:0032259">
    <property type="term" value="P:methylation"/>
    <property type="evidence" value="ECO:0007669"/>
    <property type="project" value="UniProtKB-KW"/>
</dbReference>
<evidence type="ECO:0000259" key="4">
    <source>
        <dbReference type="Pfam" id="PF21302"/>
    </source>
</evidence>
<dbReference type="InterPro" id="IPR048647">
    <property type="entry name" value="RlmA_N"/>
</dbReference>
<keyword evidence="2" id="KW-0949">S-adenosyl-L-methionine</keyword>
<feature type="binding site" evidence="2">
    <location>
        <position position="80"/>
    </location>
    <ligand>
        <name>S-adenosyl-L-methionine</name>
        <dbReference type="ChEBI" id="CHEBI:59789"/>
    </ligand>
</feature>
<accession>A0A0A3JGI5</accession>
<keyword evidence="6" id="KW-1185">Reference proteome</keyword>
<dbReference type="Pfam" id="PF21302">
    <property type="entry name" value="Zn_ribbon_RlmA"/>
    <property type="match status" value="1"/>
</dbReference>
<dbReference type="SUPFAM" id="SSF53335">
    <property type="entry name" value="S-adenosyl-L-methionine-dependent methyltransferases"/>
    <property type="match status" value="1"/>
</dbReference>
<feature type="binding site" evidence="1">
    <location>
        <position position="42"/>
    </location>
    <ligand>
        <name>Zn(2+)</name>
        <dbReference type="ChEBI" id="CHEBI:29105"/>
    </ligand>
</feature>
<reference evidence="5 6" key="1">
    <citation type="submission" date="2014-02" db="EMBL/GenBank/DDBJ databases">
        <title>Draft genome sequence of Lysinibacillus odysseyi NBRC 100172.</title>
        <authorList>
            <person name="Zhang F."/>
            <person name="Wang G."/>
            <person name="Zhang L."/>
        </authorList>
    </citation>
    <scope>NUCLEOTIDE SEQUENCE [LARGE SCALE GENOMIC DNA]</scope>
    <source>
        <strain evidence="5 6">NBRC 100172</strain>
    </source>
</reference>
<evidence type="ECO:0000256" key="1">
    <source>
        <dbReference type="PIRSR" id="PIRSR018249-1"/>
    </source>
</evidence>
<dbReference type="GO" id="GO:0008757">
    <property type="term" value="F:S-adenosylmethionine-dependent methyltransferase activity"/>
    <property type="evidence" value="ECO:0007669"/>
    <property type="project" value="InterPro"/>
</dbReference>
<feature type="binding site" evidence="2">
    <location>
        <position position="190"/>
    </location>
    <ligand>
        <name>S-adenosyl-L-methionine</name>
        <dbReference type="ChEBI" id="CHEBI:59789"/>
    </ligand>
</feature>
<feature type="domain" description="23S rRNA (guanine(745)-N(1))-methyltransferase N-terminal" evidence="4">
    <location>
        <begin position="19"/>
        <end position="61"/>
    </location>
</feature>
<dbReference type="CDD" id="cd02440">
    <property type="entry name" value="AdoMet_MTases"/>
    <property type="match status" value="1"/>
</dbReference>
<dbReference type="eggNOG" id="COG0500">
    <property type="taxonomic scope" value="Bacteria"/>
</dbReference>
<dbReference type="InterPro" id="IPR025714">
    <property type="entry name" value="Methyltranfer_dom"/>
</dbReference>
<evidence type="ECO:0000256" key="2">
    <source>
        <dbReference type="PIRSR" id="PIRSR018249-2"/>
    </source>
</evidence>
<comment type="caution">
    <text evidence="5">The sequence shown here is derived from an EMBL/GenBank/DDBJ whole genome shotgun (WGS) entry which is preliminary data.</text>
</comment>
<dbReference type="RefSeq" id="WP_036152787.1">
    <property type="nucleotide sequence ID" value="NZ_AVCX01000009.1"/>
</dbReference>
<dbReference type="EMBL" id="JPVP01000052">
    <property type="protein sequence ID" value="KGR86142.1"/>
    <property type="molecule type" value="Genomic_DNA"/>
</dbReference>
<dbReference type="Pfam" id="PF13847">
    <property type="entry name" value="Methyltransf_31"/>
    <property type="match status" value="1"/>
</dbReference>
<gene>
    <name evidence="5" type="ORF">CD32_07010</name>
</gene>